<dbReference type="EMBL" id="CACRXK020004782">
    <property type="protein sequence ID" value="CAB4004001.1"/>
    <property type="molecule type" value="Genomic_DNA"/>
</dbReference>
<dbReference type="CDD" id="cd05339">
    <property type="entry name" value="17beta-HSDXI-like_SDR_c"/>
    <property type="match status" value="1"/>
</dbReference>
<evidence type="ECO:0000313" key="6">
    <source>
        <dbReference type="Proteomes" id="UP001152795"/>
    </source>
</evidence>
<dbReference type="InterPro" id="IPR036291">
    <property type="entry name" value="NAD(P)-bd_dom_sf"/>
</dbReference>
<dbReference type="PRINTS" id="PR00081">
    <property type="entry name" value="GDHRDH"/>
</dbReference>
<evidence type="ECO:0000256" key="3">
    <source>
        <dbReference type="ARBA" id="ARBA00023027"/>
    </source>
</evidence>
<dbReference type="PANTHER" id="PTHR24322">
    <property type="entry name" value="PKSB"/>
    <property type="match status" value="1"/>
</dbReference>
<comment type="caution">
    <text evidence="5">The sequence shown here is derived from an EMBL/GenBank/DDBJ whole genome shotgun (WGS) entry which is preliminary data.</text>
</comment>
<dbReference type="InterPro" id="IPR002347">
    <property type="entry name" value="SDR_fam"/>
</dbReference>
<dbReference type="PROSITE" id="PS00061">
    <property type="entry name" value="ADH_SHORT"/>
    <property type="match status" value="1"/>
</dbReference>
<proteinExistence type="inferred from homology"/>
<dbReference type="InterPro" id="IPR020904">
    <property type="entry name" value="Sc_DH/Rdtase_CS"/>
</dbReference>
<dbReference type="SUPFAM" id="SSF51735">
    <property type="entry name" value="NAD(P)-binding Rossmann-fold domains"/>
    <property type="match status" value="1"/>
</dbReference>
<evidence type="ECO:0000313" key="5">
    <source>
        <dbReference type="EMBL" id="CAB4004001.1"/>
    </source>
</evidence>
<comment type="similarity">
    <text evidence="1 4">Belongs to the short-chain dehydrogenases/reductases (SDR) family.</text>
</comment>
<dbReference type="AlphaFoldDB" id="A0A7D9IET5"/>
<protein>
    <submittedName>
        <fullName evidence="5">Epidermal retinol dehydrogenase 2</fullName>
    </submittedName>
</protein>
<dbReference type="Proteomes" id="UP001152795">
    <property type="component" value="Unassembled WGS sequence"/>
</dbReference>
<name>A0A7D9IET5_PARCT</name>
<keyword evidence="6" id="KW-1185">Reference proteome</keyword>
<dbReference type="FunFam" id="3.40.50.720:FF:000202">
    <property type="entry name" value="Short-chain dehydrogenase/reductase family 16C member 6"/>
    <property type="match status" value="1"/>
</dbReference>
<sequence>MASLFVETLQFMCTLFWQILTAFAMWFVPATKKDVRDEIVLITGAGSGIGRLMAFRFASLGSTVVCVDINKQANEATVNEIQSKDQKAFSFTCDCSSKDDIYKIANEIKANVGDVTILINNAGIVSGKKLLDCSDALIQKTFEVNTLAHCWTTKAFLPAMLENNHGHIVSIASSAGLFGVAGLCDYCSSKFGAFGFNESLQMELAAIGKHEVHTTVVCPYFINTGMFDGAKTRFPFLLPILEPEVAVHKIMNAILTNQRILMMPRIMYILLIFKSILPQSSYILLSGFFGASSCMDDFKGRANKDD</sequence>
<organism evidence="5 6">
    <name type="scientific">Paramuricea clavata</name>
    <name type="common">Red gorgonian</name>
    <name type="synonym">Violescent sea-whip</name>
    <dbReference type="NCBI Taxonomy" id="317549"/>
    <lineage>
        <taxon>Eukaryota</taxon>
        <taxon>Metazoa</taxon>
        <taxon>Cnidaria</taxon>
        <taxon>Anthozoa</taxon>
        <taxon>Octocorallia</taxon>
        <taxon>Malacalcyonacea</taxon>
        <taxon>Plexauridae</taxon>
        <taxon>Paramuricea</taxon>
    </lineage>
</organism>
<accession>A0A7D9IET5</accession>
<dbReference type="PRINTS" id="PR00080">
    <property type="entry name" value="SDRFAMILY"/>
</dbReference>
<gene>
    <name evidence="5" type="ORF">PACLA_8A083853</name>
</gene>
<keyword evidence="2" id="KW-0560">Oxidoreductase</keyword>
<evidence type="ECO:0000256" key="1">
    <source>
        <dbReference type="ARBA" id="ARBA00006484"/>
    </source>
</evidence>
<dbReference type="Gene3D" id="3.40.50.720">
    <property type="entry name" value="NAD(P)-binding Rossmann-like Domain"/>
    <property type="match status" value="1"/>
</dbReference>
<dbReference type="Pfam" id="PF00106">
    <property type="entry name" value="adh_short"/>
    <property type="match status" value="1"/>
</dbReference>
<reference evidence="5" key="1">
    <citation type="submission" date="2020-04" db="EMBL/GenBank/DDBJ databases">
        <authorList>
            <person name="Alioto T."/>
            <person name="Alioto T."/>
            <person name="Gomez Garrido J."/>
        </authorList>
    </citation>
    <scope>NUCLEOTIDE SEQUENCE</scope>
    <source>
        <strain evidence="5">A484AB</strain>
    </source>
</reference>
<dbReference type="PANTHER" id="PTHR24322:SF736">
    <property type="entry name" value="RETINOL DEHYDROGENASE 10"/>
    <property type="match status" value="1"/>
</dbReference>
<dbReference type="GO" id="GO:0016616">
    <property type="term" value="F:oxidoreductase activity, acting on the CH-OH group of donors, NAD or NADP as acceptor"/>
    <property type="evidence" value="ECO:0007669"/>
    <property type="project" value="TreeGrafter"/>
</dbReference>
<dbReference type="OrthoDB" id="10253736at2759"/>
<evidence type="ECO:0000256" key="4">
    <source>
        <dbReference type="RuleBase" id="RU000363"/>
    </source>
</evidence>
<evidence type="ECO:0000256" key="2">
    <source>
        <dbReference type="ARBA" id="ARBA00023002"/>
    </source>
</evidence>
<keyword evidence="3" id="KW-0520">NAD</keyword>